<dbReference type="RefSeq" id="WP_070126624.1">
    <property type="nucleotide sequence ID" value="NZ_MDHN01000038.1"/>
</dbReference>
<dbReference type="Proteomes" id="UP000175691">
    <property type="component" value="Unassembled WGS sequence"/>
</dbReference>
<comment type="caution">
    <text evidence="2">The sequence shown here is derived from an EMBL/GenBank/DDBJ whole genome shotgun (WGS) entry which is preliminary data.</text>
</comment>
<sequence length="135" mass="14905">MEIEISSDKTKLDVELILRFLSQESYWAKGRSLETVVNTIQNSFCIAAYSKGRQVAFARVVTDYCTHAYIMDFFTSDGLRNTGIGSSLLTALLDAPELAAVNKFTLSTDSASQFYCRAGFKPVAKSVLAWKRGGL</sequence>
<keyword evidence="3" id="KW-1185">Reference proteome</keyword>
<proteinExistence type="predicted"/>
<protein>
    <recommendedName>
        <fullName evidence="1">N-acetyltransferase domain-containing protein</fullName>
    </recommendedName>
</protein>
<dbReference type="Gene3D" id="3.40.630.30">
    <property type="match status" value="1"/>
</dbReference>
<dbReference type="InterPro" id="IPR000182">
    <property type="entry name" value="GNAT_dom"/>
</dbReference>
<evidence type="ECO:0000259" key="1">
    <source>
        <dbReference type="PROSITE" id="PS51186"/>
    </source>
</evidence>
<accession>A0A1E7Z7V6</accession>
<dbReference type="Pfam" id="PF13508">
    <property type="entry name" value="Acetyltransf_7"/>
    <property type="match status" value="1"/>
</dbReference>
<dbReference type="PROSITE" id="PS51186">
    <property type="entry name" value="GNAT"/>
    <property type="match status" value="1"/>
</dbReference>
<dbReference type="STRING" id="1656094.BFC18_17250"/>
<gene>
    <name evidence="2" type="ORF">BFC18_17250</name>
</gene>
<dbReference type="AlphaFoldDB" id="A0A1E7Z7V6"/>
<evidence type="ECO:0000313" key="2">
    <source>
        <dbReference type="EMBL" id="OFC69606.1"/>
    </source>
</evidence>
<evidence type="ECO:0000313" key="3">
    <source>
        <dbReference type="Proteomes" id="UP000175691"/>
    </source>
</evidence>
<reference evidence="2 3" key="1">
    <citation type="submission" date="2016-08" db="EMBL/GenBank/DDBJ databases">
        <authorList>
            <person name="Seilhamer J.J."/>
        </authorList>
    </citation>
    <scope>NUCLEOTIDE SEQUENCE [LARGE SCALE GENOMIC DNA]</scope>
    <source>
        <strain evidence="2 3">KCTC 42603</strain>
    </source>
</reference>
<dbReference type="EMBL" id="MDHN01000038">
    <property type="protein sequence ID" value="OFC69606.1"/>
    <property type="molecule type" value="Genomic_DNA"/>
</dbReference>
<dbReference type="OrthoDB" id="3216107at2"/>
<dbReference type="SUPFAM" id="SSF55729">
    <property type="entry name" value="Acyl-CoA N-acyltransferases (Nat)"/>
    <property type="match status" value="1"/>
</dbReference>
<name>A0A1E7Z7V6_9ALTE</name>
<dbReference type="InterPro" id="IPR016181">
    <property type="entry name" value="Acyl_CoA_acyltransferase"/>
</dbReference>
<organism evidence="2 3">
    <name type="scientific">Alteromonas confluentis</name>
    <dbReference type="NCBI Taxonomy" id="1656094"/>
    <lineage>
        <taxon>Bacteria</taxon>
        <taxon>Pseudomonadati</taxon>
        <taxon>Pseudomonadota</taxon>
        <taxon>Gammaproteobacteria</taxon>
        <taxon>Alteromonadales</taxon>
        <taxon>Alteromonadaceae</taxon>
        <taxon>Alteromonas/Salinimonas group</taxon>
        <taxon>Alteromonas</taxon>
    </lineage>
</organism>
<dbReference type="CDD" id="cd04301">
    <property type="entry name" value="NAT_SF"/>
    <property type="match status" value="1"/>
</dbReference>
<feature type="domain" description="N-acetyltransferase" evidence="1">
    <location>
        <begin position="3"/>
        <end position="135"/>
    </location>
</feature>
<dbReference type="GO" id="GO:0016747">
    <property type="term" value="F:acyltransferase activity, transferring groups other than amino-acyl groups"/>
    <property type="evidence" value="ECO:0007669"/>
    <property type="project" value="InterPro"/>
</dbReference>
<dbReference type="PANTHER" id="PTHR43233">
    <property type="entry name" value="FAMILY N-ACETYLTRANSFERASE, PUTATIVE (AFU_ORTHOLOGUE AFUA_6G03350)-RELATED"/>
    <property type="match status" value="1"/>
</dbReference>
<dbReference type="PANTHER" id="PTHR43233:SF1">
    <property type="entry name" value="FAMILY N-ACETYLTRANSFERASE, PUTATIVE (AFU_ORTHOLOGUE AFUA_6G03350)-RELATED"/>
    <property type="match status" value="1"/>
</dbReference>
<dbReference type="InterPro" id="IPR053144">
    <property type="entry name" value="Acetyltransferase_Butenolide"/>
</dbReference>